<protein>
    <submittedName>
        <fullName evidence="3">Uncharacterized protein</fullName>
    </submittedName>
</protein>
<feature type="compositionally biased region" description="Basic and acidic residues" evidence="2">
    <location>
        <begin position="190"/>
        <end position="208"/>
    </location>
</feature>
<feature type="compositionally biased region" description="Low complexity" evidence="2">
    <location>
        <begin position="86"/>
        <end position="100"/>
    </location>
</feature>
<evidence type="ECO:0000313" key="3">
    <source>
        <dbReference type="EMBL" id="GAO05733.1"/>
    </source>
</evidence>
<feature type="coiled-coil region" evidence="1">
    <location>
        <begin position="130"/>
        <end position="157"/>
    </location>
</feature>
<feature type="region of interest" description="Disordered" evidence="2">
    <location>
        <begin position="86"/>
        <end position="112"/>
    </location>
</feature>
<name>A0A0P4QZP3_9ACTN</name>
<accession>A0A0P4QZP3</accession>
<reference evidence="3 4" key="2">
    <citation type="journal article" date="2015" name="Stand. Genomic Sci.">
        <title>Draft genome sequence of marine-derived Streptomyces sp. TP-A0598, a producer of anti-MRSA antibiotic lydicamycins.</title>
        <authorList>
            <person name="Komaki H."/>
            <person name="Ichikawa N."/>
            <person name="Hosoyama A."/>
            <person name="Fujita N."/>
            <person name="Igarashi Y."/>
        </authorList>
    </citation>
    <scope>NUCLEOTIDE SEQUENCE [LARGE SCALE GENOMIC DNA]</scope>
    <source>
        <strain evidence="3 4">NBRC 110027</strain>
    </source>
</reference>
<keyword evidence="4" id="KW-1185">Reference proteome</keyword>
<evidence type="ECO:0000313" key="4">
    <source>
        <dbReference type="Proteomes" id="UP000048965"/>
    </source>
</evidence>
<dbReference type="EMBL" id="BBNO01000001">
    <property type="protein sequence ID" value="GAO05733.1"/>
    <property type="molecule type" value="Genomic_DNA"/>
</dbReference>
<keyword evidence="1" id="KW-0175">Coiled coil</keyword>
<organism evidence="3 4">
    <name type="scientific">Streptomyces lydicamycinicus</name>
    <dbReference type="NCBI Taxonomy" id="1546107"/>
    <lineage>
        <taxon>Bacteria</taxon>
        <taxon>Bacillati</taxon>
        <taxon>Actinomycetota</taxon>
        <taxon>Actinomycetes</taxon>
        <taxon>Kitasatosporales</taxon>
        <taxon>Streptomycetaceae</taxon>
        <taxon>Streptomyces</taxon>
    </lineage>
</organism>
<evidence type="ECO:0000256" key="1">
    <source>
        <dbReference type="SAM" id="Coils"/>
    </source>
</evidence>
<reference evidence="4" key="1">
    <citation type="submission" date="2014-09" db="EMBL/GenBank/DDBJ databases">
        <title>Whole genome shotgun sequence of Streptomyces sp. NBRC 110027.</title>
        <authorList>
            <person name="Komaki H."/>
            <person name="Ichikawa N."/>
            <person name="Katano-Makiyama Y."/>
            <person name="Hosoyama A."/>
            <person name="Hashimoto M."/>
            <person name="Uohara A."/>
            <person name="Kitahashi Y."/>
            <person name="Ohji S."/>
            <person name="Kimura A."/>
            <person name="Yamazoe A."/>
            <person name="Igarashi Y."/>
            <person name="Fujita N."/>
        </authorList>
    </citation>
    <scope>NUCLEOTIDE SEQUENCE [LARGE SCALE GENOMIC DNA]</scope>
    <source>
        <strain evidence="4">NBRC 110027</strain>
    </source>
</reference>
<sequence>MVSLWPPSRRPRPDLPPASQGLHKDGSYLLRQTAGPPYAPWCGRGRAHRREKGNITMQRPKTALTGALAGLALAGSLLTTAAPANAAGNDAPAASSSSSADRNHHGGGLCSRVSKVDQRLARAIKRIDGDEQTRGSLARLEKRVKNARAKKHDEIATFLQDRLTTRKARRPALVRQRAELKDVAAWCAQQKDHGQEKKQDNAPEKSGS</sequence>
<gene>
    <name evidence="3" type="ORF">TPA0598_01_01020</name>
</gene>
<dbReference type="Proteomes" id="UP000048965">
    <property type="component" value="Unassembled WGS sequence"/>
</dbReference>
<feature type="region of interest" description="Disordered" evidence="2">
    <location>
        <begin position="189"/>
        <end position="208"/>
    </location>
</feature>
<dbReference type="AlphaFoldDB" id="A0A0P4QZP3"/>
<feature type="region of interest" description="Disordered" evidence="2">
    <location>
        <begin position="1"/>
        <end position="59"/>
    </location>
</feature>
<proteinExistence type="predicted"/>
<evidence type="ECO:0000256" key="2">
    <source>
        <dbReference type="SAM" id="MobiDB-lite"/>
    </source>
</evidence>
<comment type="caution">
    <text evidence="3">The sequence shown here is derived from an EMBL/GenBank/DDBJ whole genome shotgun (WGS) entry which is preliminary data.</text>
</comment>